<name>A0A8H4VJH9_9AGAR</name>
<feature type="compositionally biased region" description="Basic and acidic residues" evidence="1">
    <location>
        <begin position="54"/>
        <end position="63"/>
    </location>
</feature>
<evidence type="ECO:0000256" key="1">
    <source>
        <dbReference type="SAM" id="MobiDB-lite"/>
    </source>
</evidence>
<feature type="compositionally biased region" description="Basic and acidic residues" evidence="1">
    <location>
        <begin position="353"/>
        <end position="365"/>
    </location>
</feature>
<feature type="compositionally biased region" description="Basic and acidic residues" evidence="1">
    <location>
        <begin position="1"/>
        <end position="10"/>
    </location>
</feature>
<protein>
    <submittedName>
        <fullName evidence="2">Uncharacterized protein</fullName>
    </submittedName>
</protein>
<feature type="compositionally biased region" description="Basic residues" evidence="1">
    <location>
        <begin position="433"/>
        <end position="451"/>
    </location>
</feature>
<feature type="region of interest" description="Disordered" evidence="1">
    <location>
        <begin position="1"/>
        <end position="27"/>
    </location>
</feature>
<comment type="caution">
    <text evidence="2">The sequence shown here is derived from an EMBL/GenBank/DDBJ whole genome shotgun (WGS) entry which is preliminary data.</text>
</comment>
<keyword evidence="3" id="KW-1185">Reference proteome</keyword>
<feature type="region of interest" description="Disordered" evidence="1">
    <location>
        <begin position="252"/>
        <end position="298"/>
    </location>
</feature>
<dbReference type="EMBL" id="JAACJL010000057">
    <property type="protein sequence ID" value="KAF4612118.1"/>
    <property type="molecule type" value="Genomic_DNA"/>
</dbReference>
<sequence length="451" mass="49360">MGDVKREPGETHTLLKPMQERVDELSKTQSEMMRMQREMMGVMLSLSLRLDSALRKSKDEESTPQKSRSVIDLTADEAQASNSNKGKGKAVEQDGQTGKGGSNADVLKAVAALAARLDKVGSNVDSLLKSIRVLERNATGAAAAKPPVVEPVPGPSRPAAVVSRPAAQPTPPVRSTTPVGNAAPIPAPAGSQDKNSEPGPAPFGTLRPFPHPTVKRTTTHASDIITVETPEGSRKRRRVTFDSEDEVEFLAVGCPPSSSDNRNVRPKLVESSVTSNKPHASENRPEKSVGPKQAGRSVMSNVFRISESRPEKRVVMEQHPIPMSHKALVDDRNPRPPPLNRAIIASKAMLVPEPRESRGKRERQSGRHVHHVAEAGPSAPKPPRNQIGIPQADRRERLYPIADLYGFAPPREKPQYLPLLAENVRLLEEQGHAKHHKHSHHRHHHEKGRKH</sequence>
<gene>
    <name evidence="2" type="ORF">D9613_003846</name>
</gene>
<feature type="region of interest" description="Disordered" evidence="1">
    <location>
        <begin position="352"/>
        <end position="394"/>
    </location>
</feature>
<organism evidence="2 3">
    <name type="scientific">Agrocybe pediades</name>
    <dbReference type="NCBI Taxonomy" id="84607"/>
    <lineage>
        <taxon>Eukaryota</taxon>
        <taxon>Fungi</taxon>
        <taxon>Dikarya</taxon>
        <taxon>Basidiomycota</taxon>
        <taxon>Agaricomycotina</taxon>
        <taxon>Agaricomycetes</taxon>
        <taxon>Agaricomycetidae</taxon>
        <taxon>Agaricales</taxon>
        <taxon>Agaricineae</taxon>
        <taxon>Strophariaceae</taxon>
        <taxon>Agrocybe</taxon>
    </lineage>
</organism>
<feature type="region of interest" description="Disordered" evidence="1">
    <location>
        <begin position="54"/>
        <end position="103"/>
    </location>
</feature>
<evidence type="ECO:0000313" key="3">
    <source>
        <dbReference type="Proteomes" id="UP000521872"/>
    </source>
</evidence>
<feature type="region of interest" description="Disordered" evidence="1">
    <location>
        <begin position="427"/>
        <end position="451"/>
    </location>
</feature>
<evidence type="ECO:0000313" key="2">
    <source>
        <dbReference type="EMBL" id="KAF4612118.1"/>
    </source>
</evidence>
<feature type="region of interest" description="Disordered" evidence="1">
    <location>
        <begin position="140"/>
        <end position="240"/>
    </location>
</feature>
<accession>A0A8H4VJH9</accession>
<proteinExistence type="predicted"/>
<dbReference type="AlphaFoldDB" id="A0A8H4VJH9"/>
<reference evidence="2 3" key="1">
    <citation type="submission" date="2019-12" db="EMBL/GenBank/DDBJ databases">
        <authorList>
            <person name="Floudas D."/>
            <person name="Bentzer J."/>
            <person name="Ahren D."/>
            <person name="Johansson T."/>
            <person name="Persson P."/>
            <person name="Tunlid A."/>
        </authorList>
    </citation>
    <scope>NUCLEOTIDE SEQUENCE [LARGE SCALE GENOMIC DNA]</scope>
    <source>
        <strain evidence="2 3">CBS 102.39</strain>
    </source>
</reference>
<dbReference type="Proteomes" id="UP000521872">
    <property type="component" value="Unassembled WGS sequence"/>
</dbReference>
<feature type="compositionally biased region" description="Basic and acidic residues" evidence="1">
    <location>
        <begin position="279"/>
        <end position="289"/>
    </location>
</feature>